<reference evidence="1 2" key="1">
    <citation type="submission" date="2018-01" db="EMBL/GenBank/DDBJ databases">
        <authorList>
            <person name="Gaut B.S."/>
            <person name="Morton B.R."/>
            <person name="Clegg M.T."/>
            <person name="Duvall M.R."/>
        </authorList>
    </citation>
    <scope>NUCLEOTIDE SEQUENCE [LARGE SCALE GENOMIC DNA]</scope>
    <source>
        <strain evidence="1 2">HR-AY</strain>
    </source>
</reference>
<dbReference type="AlphaFoldDB" id="A0A2S5A4U4"/>
<sequence length="413" mass="48122">MDKINNLLQQVSIIQKKYDEIAKITGENFNIFSIMRAESDEVRTHSRIIADFLNPKGLHSQGSIYLKLFFEEVKALNEIKENFDFENAKVLVEEHTGRIDGEYSEGGFIDIVIKDSKNQVVIENKIYAGDQKGQLLRYKKKYPMGTLIYLTLEGKQPSKFSYKIDNGQELSLKDIILVSYKDDIKKWLENCLEKTHSLPIIRETLVQYLYLVKKLTNQSTNKKMSNEIQNIILNNFLSAEQIVKEFDSVKYKICGGIRADIINKLKTKLINKYDISDKGSKVGDKNSKIWIESKEYMGNSLLFGIESFSGSGGNGSELFYGIIDLYEKNKDFFVKLSEFNQKGWWREIRYFEDFENFKVDFSDSNFIGFLGRNKDKKEELVQALSQQIIEYIESREKVLFEIYKEITEKNNKF</sequence>
<gene>
    <name evidence="1" type="ORF">C3L50_13605</name>
</gene>
<dbReference type="OrthoDB" id="6346224at2"/>
<dbReference type="RefSeq" id="WP_103806735.1">
    <property type="nucleotide sequence ID" value="NZ_PQVG01000008.1"/>
</dbReference>
<evidence type="ECO:0000313" key="1">
    <source>
        <dbReference type="EMBL" id="POY37611.1"/>
    </source>
</evidence>
<comment type="caution">
    <text evidence="1">The sequence shown here is derived from an EMBL/GenBank/DDBJ whole genome shotgun (WGS) entry which is preliminary data.</text>
</comment>
<proteinExistence type="predicted"/>
<accession>A0A2S5A4U4</accession>
<dbReference type="InterPro" id="IPR029470">
    <property type="entry name" value="PDDEXK_4"/>
</dbReference>
<evidence type="ECO:0000313" key="2">
    <source>
        <dbReference type="Proteomes" id="UP000237310"/>
    </source>
</evidence>
<dbReference type="EMBL" id="PQVG01000008">
    <property type="protein sequence ID" value="POY37611.1"/>
    <property type="molecule type" value="Genomic_DNA"/>
</dbReference>
<dbReference type="Proteomes" id="UP000237310">
    <property type="component" value="Unassembled WGS sequence"/>
</dbReference>
<evidence type="ECO:0008006" key="3">
    <source>
        <dbReference type="Google" id="ProtNLM"/>
    </source>
</evidence>
<dbReference type="Pfam" id="PF14281">
    <property type="entry name" value="PDDEXK_4"/>
    <property type="match status" value="1"/>
</dbReference>
<keyword evidence="2" id="KW-1185">Reference proteome</keyword>
<protein>
    <recommendedName>
        <fullName evidence="3">PD-(D/E)XK nuclease family protein</fullName>
    </recommendedName>
</protein>
<organism evidence="1 2">
    <name type="scientific">Flavobacterium alvei</name>
    <dbReference type="NCBI Taxonomy" id="2080416"/>
    <lineage>
        <taxon>Bacteria</taxon>
        <taxon>Pseudomonadati</taxon>
        <taxon>Bacteroidota</taxon>
        <taxon>Flavobacteriia</taxon>
        <taxon>Flavobacteriales</taxon>
        <taxon>Flavobacteriaceae</taxon>
        <taxon>Flavobacterium</taxon>
    </lineage>
</organism>
<name>A0A2S5A4U4_9FLAO</name>